<accession>A0A6P6RSB5</accession>
<dbReference type="GeneID" id="113146545"/>
<keyword evidence="2" id="KW-1133">Transmembrane helix</keyword>
<organism evidence="3 4">
    <name type="scientific">Cyclospora cayetanensis</name>
    <dbReference type="NCBI Taxonomy" id="88456"/>
    <lineage>
        <taxon>Eukaryota</taxon>
        <taxon>Sar</taxon>
        <taxon>Alveolata</taxon>
        <taxon>Apicomplexa</taxon>
        <taxon>Conoidasida</taxon>
        <taxon>Coccidia</taxon>
        <taxon>Eucoccidiorida</taxon>
        <taxon>Eimeriorina</taxon>
        <taxon>Eimeriidae</taxon>
        <taxon>Cyclospora</taxon>
    </lineage>
</organism>
<dbReference type="AlphaFoldDB" id="A0A6P6RSB5"/>
<dbReference type="Proteomes" id="UP000515125">
    <property type="component" value="Unplaced"/>
</dbReference>
<protein>
    <submittedName>
        <fullName evidence="4">Uncharacterized protein LOC113146545</fullName>
    </submittedName>
</protein>
<keyword evidence="2" id="KW-0812">Transmembrane</keyword>
<evidence type="ECO:0000313" key="3">
    <source>
        <dbReference type="Proteomes" id="UP000515125"/>
    </source>
</evidence>
<dbReference type="OrthoDB" id="346920at2759"/>
<keyword evidence="3" id="KW-1185">Reference proteome</keyword>
<evidence type="ECO:0000256" key="2">
    <source>
        <dbReference type="SAM" id="Phobius"/>
    </source>
</evidence>
<gene>
    <name evidence="4" type="primary">LOC113146545</name>
</gene>
<feature type="compositionally biased region" description="Basic and acidic residues" evidence="1">
    <location>
        <begin position="163"/>
        <end position="233"/>
    </location>
</feature>
<keyword evidence="2" id="KW-0472">Membrane</keyword>
<name>A0A6P6RSB5_9EIME</name>
<sequence length="351" mass="37949">MRRFKKHISTSDKQAWVSDETVAKVAQEHDCVNQAPTAVALAPADEPDVSHPPDALVDAARTYLTMQKTTRLAHVLPLYAASLLINNGIAAGVFVGRRTLADGRASLVMGTQEANINDPLSSIALPSYETESLGDASSLQAFDDAAESSFVESSGDEDSDEENKDKGKDSQTKEDEAASSPKDHEGHGEGSKSEESQESKKATDKDEKGKADDESEDKKKEKEVEDEHQKHENLLASPQEQSRYIRSNMNLASKQSYAAMKSLVKVMDALNGVVALLNQIVQVAPPSQFAETVMFESLGKKLSLKGLLDQASTVRGSVDQLFTLLLSAKHSIIGNINRALPVRPSPTPPPK</sequence>
<feature type="transmembrane region" description="Helical" evidence="2">
    <location>
        <begin position="76"/>
        <end position="96"/>
    </location>
</feature>
<reference evidence="4" key="1">
    <citation type="submission" date="2025-08" db="UniProtKB">
        <authorList>
            <consortium name="RefSeq"/>
        </authorList>
    </citation>
    <scope>IDENTIFICATION</scope>
</reference>
<proteinExistence type="predicted"/>
<dbReference type="RefSeq" id="XP_026190000.1">
    <property type="nucleotide sequence ID" value="XM_026334215.1"/>
</dbReference>
<evidence type="ECO:0000313" key="4">
    <source>
        <dbReference type="RefSeq" id="XP_026190000.1"/>
    </source>
</evidence>
<evidence type="ECO:0000256" key="1">
    <source>
        <dbReference type="SAM" id="MobiDB-lite"/>
    </source>
</evidence>
<feature type="region of interest" description="Disordered" evidence="1">
    <location>
        <begin position="145"/>
        <end position="242"/>
    </location>
</feature>